<reference evidence="7 8" key="1">
    <citation type="submission" date="2022-04" db="EMBL/GenBank/DDBJ databases">
        <title>Whole genome surviellance of AMR bacteria from Assam, India: One Health Study.</title>
        <authorList>
            <person name="Mendem S.K."/>
            <person name="Rakshit O."/>
            <person name="Murugesan D."/>
            <person name="Shome R."/>
            <person name="Raisen C."/>
            <person name="Holmes M.A."/>
            <person name="Saikia K."/>
            <person name="Shome B.R."/>
        </authorList>
    </citation>
    <scope>NUCLEOTIDE SEQUENCE [LARGE SCALE GENOMIC DNA]</scope>
    <source>
        <strain evidence="7 8">MGG-11lp</strain>
    </source>
</reference>
<evidence type="ECO:0000313" key="8">
    <source>
        <dbReference type="Proteomes" id="UP001306510"/>
    </source>
</evidence>
<keyword evidence="3" id="KW-0408">Iron</keyword>
<evidence type="ECO:0000259" key="6">
    <source>
        <dbReference type="Pfam" id="PF24405"/>
    </source>
</evidence>
<dbReference type="PANTHER" id="PTHR42988:SF2">
    <property type="entry name" value="CYCLIC NUCLEOTIDE PHOSPHODIESTERASE CBUA0032-RELATED"/>
    <property type="match status" value="1"/>
</dbReference>
<keyword evidence="1" id="KW-0479">Metal-binding</keyword>
<dbReference type="Gene3D" id="3.60.21.10">
    <property type="match status" value="1"/>
</dbReference>
<comment type="caution">
    <text evidence="7">The sequence shown here is derived from an EMBL/GenBank/DDBJ whole genome shotgun (WGS) entry which is preliminary data.</text>
</comment>
<dbReference type="PANTHER" id="PTHR42988">
    <property type="entry name" value="PHOSPHOHYDROLASE"/>
    <property type="match status" value="1"/>
</dbReference>
<dbReference type="InterPro" id="IPR057406">
    <property type="entry name" value="Pua-like_dom"/>
</dbReference>
<dbReference type="InterPro" id="IPR050884">
    <property type="entry name" value="CNP_phosphodiesterase-III"/>
</dbReference>
<dbReference type="InterPro" id="IPR004843">
    <property type="entry name" value="Calcineurin-like_PHP"/>
</dbReference>
<feature type="domain" description="Pua-like" evidence="6">
    <location>
        <begin position="6"/>
        <end position="130"/>
    </location>
</feature>
<evidence type="ECO:0000256" key="4">
    <source>
        <dbReference type="ARBA" id="ARBA00025742"/>
    </source>
</evidence>
<protein>
    <submittedName>
        <fullName evidence="7">Metallophosphoesterase</fullName>
    </submittedName>
</protein>
<dbReference type="Pfam" id="PF24405">
    <property type="entry name" value="Pua-like"/>
    <property type="match status" value="1"/>
</dbReference>
<evidence type="ECO:0000256" key="3">
    <source>
        <dbReference type="ARBA" id="ARBA00023004"/>
    </source>
</evidence>
<comment type="similarity">
    <text evidence="4">Belongs to the cyclic nucleotide phosphodiesterase class-III family.</text>
</comment>
<gene>
    <name evidence="7" type="ORF">MXM28_13265</name>
</gene>
<sequence>MARKKLILRFRDPSTEINTISAHEEVIQQHGKVLWGWWKKDGEELSSEVTDFIKEYSTGYVYLIDRRLNRFYKAIVSKVYVDNNTVGYSCLVPKYYRDISQVISVWFELTNIIAIKNYPFHYDELFAKNRNPTYLIDGGEPDAALNENVERIKLTKNNVLLLSDLHFGENYGFCLDGERNVIAQNKKNLCDTIVDDLRYMGVVNDIALLVITGDFTTKGDWSESRVDEIVKELHLLCQILNIPHDKIIALPGNHDIIRFDPEKSGSVNEQAVYNQSNNKFERPFRDFVEELTGRHWKEPLSYNLHYSFVRVGFDFDLTVLNSCKVLASTKWTEYGYVGSEGIDALKALAEKSTSKIFRAIVLHHHLLPVNNVEYINDKGISLTIDAIDLIKESLKKDVNVAIHGHQHFFNMSKYTHVYRSNNVEKTINIVANGSSSVDSSRRMDSERNSYTLLKFEHDEVTLIARELLNNGDSGVTIIEKKL</sequence>
<evidence type="ECO:0000256" key="2">
    <source>
        <dbReference type="ARBA" id="ARBA00022801"/>
    </source>
</evidence>
<organism evidence="7 8">
    <name type="scientific">Enterobacter vonholyi</name>
    <dbReference type="NCBI Taxonomy" id="2797505"/>
    <lineage>
        <taxon>Bacteria</taxon>
        <taxon>Pseudomonadati</taxon>
        <taxon>Pseudomonadota</taxon>
        <taxon>Gammaproteobacteria</taxon>
        <taxon>Enterobacterales</taxon>
        <taxon>Enterobacteriaceae</taxon>
        <taxon>Enterobacter</taxon>
    </lineage>
</organism>
<evidence type="ECO:0000256" key="1">
    <source>
        <dbReference type="ARBA" id="ARBA00022723"/>
    </source>
</evidence>
<name>A0ABU6E360_9ENTR</name>
<feature type="domain" description="Calcineurin-like phosphoesterase" evidence="5">
    <location>
        <begin position="159"/>
        <end position="407"/>
    </location>
</feature>
<dbReference type="RefSeq" id="WP_325848685.1">
    <property type="nucleotide sequence ID" value="NZ_JALLMC010000004.1"/>
</dbReference>
<accession>A0ABU6E360</accession>
<evidence type="ECO:0000259" key="5">
    <source>
        <dbReference type="Pfam" id="PF00149"/>
    </source>
</evidence>
<dbReference type="Pfam" id="PF00149">
    <property type="entry name" value="Metallophos"/>
    <property type="match status" value="1"/>
</dbReference>
<keyword evidence="2" id="KW-0378">Hydrolase</keyword>
<dbReference type="Proteomes" id="UP001306510">
    <property type="component" value="Unassembled WGS sequence"/>
</dbReference>
<dbReference type="SUPFAM" id="SSF56300">
    <property type="entry name" value="Metallo-dependent phosphatases"/>
    <property type="match status" value="1"/>
</dbReference>
<dbReference type="InterPro" id="IPR029052">
    <property type="entry name" value="Metallo-depent_PP-like"/>
</dbReference>
<dbReference type="EMBL" id="JALLMC010000004">
    <property type="protein sequence ID" value="MEB6410658.1"/>
    <property type="molecule type" value="Genomic_DNA"/>
</dbReference>
<keyword evidence="8" id="KW-1185">Reference proteome</keyword>
<proteinExistence type="inferred from homology"/>
<evidence type="ECO:0000313" key="7">
    <source>
        <dbReference type="EMBL" id="MEB6410658.1"/>
    </source>
</evidence>